<feature type="compositionally biased region" description="Pro residues" evidence="1">
    <location>
        <begin position="846"/>
        <end position="865"/>
    </location>
</feature>
<feature type="compositionally biased region" description="Basic and acidic residues" evidence="1">
    <location>
        <begin position="447"/>
        <end position="456"/>
    </location>
</feature>
<dbReference type="EMBL" id="JAZHXJ010000124">
    <property type="protein sequence ID" value="KAL1873135.1"/>
    <property type="molecule type" value="Genomic_DNA"/>
</dbReference>
<feature type="compositionally biased region" description="Low complexity" evidence="1">
    <location>
        <begin position="472"/>
        <end position="481"/>
    </location>
</feature>
<feature type="compositionally biased region" description="Polar residues" evidence="1">
    <location>
        <begin position="148"/>
        <end position="159"/>
    </location>
</feature>
<evidence type="ECO:0008006" key="4">
    <source>
        <dbReference type="Google" id="ProtNLM"/>
    </source>
</evidence>
<comment type="caution">
    <text evidence="2">The sequence shown here is derived from an EMBL/GenBank/DDBJ whole genome shotgun (WGS) entry which is preliminary data.</text>
</comment>
<feature type="region of interest" description="Disordered" evidence="1">
    <location>
        <begin position="130"/>
        <end position="165"/>
    </location>
</feature>
<feature type="region of interest" description="Disordered" evidence="1">
    <location>
        <begin position="587"/>
        <end position="716"/>
    </location>
</feature>
<feature type="region of interest" description="Disordered" evidence="1">
    <location>
        <begin position="748"/>
        <end position="776"/>
    </location>
</feature>
<name>A0ABR3XBT0_9PEZI</name>
<reference evidence="2 3" key="1">
    <citation type="journal article" date="2024" name="Commun. Biol.">
        <title>Comparative genomic analysis of thermophilic fungi reveals convergent evolutionary adaptations and gene losses.</title>
        <authorList>
            <person name="Steindorff A.S."/>
            <person name="Aguilar-Pontes M.V."/>
            <person name="Robinson A.J."/>
            <person name="Andreopoulos B."/>
            <person name="LaButti K."/>
            <person name="Kuo A."/>
            <person name="Mondo S."/>
            <person name="Riley R."/>
            <person name="Otillar R."/>
            <person name="Haridas S."/>
            <person name="Lipzen A."/>
            <person name="Grimwood J."/>
            <person name="Schmutz J."/>
            <person name="Clum A."/>
            <person name="Reid I.D."/>
            <person name="Moisan M.C."/>
            <person name="Butler G."/>
            <person name="Nguyen T.T.M."/>
            <person name="Dewar K."/>
            <person name="Conant G."/>
            <person name="Drula E."/>
            <person name="Henrissat B."/>
            <person name="Hansel C."/>
            <person name="Singer S."/>
            <person name="Hutchinson M.I."/>
            <person name="de Vries R.P."/>
            <person name="Natvig D.O."/>
            <person name="Powell A.J."/>
            <person name="Tsang A."/>
            <person name="Grigoriev I.V."/>
        </authorList>
    </citation>
    <scope>NUCLEOTIDE SEQUENCE [LARGE SCALE GENOMIC DNA]</scope>
    <source>
        <strain evidence="2 3">ATCC 24622</strain>
    </source>
</reference>
<feature type="compositionally biased region" description="Basic and acidic residues" evidence="1">
    <location>
        <begin position="418"/>
        <end position="432"/>
    </location>
</feature>
<feature type="region of interest" description="Disordered" evidence="1">
    <location>
        <begin position="63"/>
        <end position="94"/>
    </location>
</feature>
<feature type="region of interest" description="Disordered" evidence="1">
    <location>
        <begin position="405"/>
        <end position="508"/>
    </location>
</feature>
<evidence type="ECO:0000313" key="2">
    <source>
        <dbReference type="EMBL" id="KAL1873135.1"/>
    </source>
</evidence>
<feature type="compositionally biased region" description="Polar residues" evidence="1">
    <location>
        <begin position="629"/>
        <end position="647"/>
    </location>
</feature>
<feature type="region of interest" description="Disordered" evidence="1">
    <location>
        <begin position="797"/>
        <end position="865"/>
    </location>
</feature>
<feature type="compositionally biased region" description="Polar residues" evidence="1">
    <location>
        <begin position="676"/>
        <end position="685"/>
    </location>
</feature>
<accession>A0ABR3XBT0</accession>
<keyword evidence="3" id="KW-1185">Reference proteome</keyword>
<organism evidence="2 3">
    <name type="scientific">Phialemonium thermophilum</name>
    <dbReference type="NCBI Taxonomy" id="223376"/>
    <lineage>
        <taxon>Eukaryota</taxon>
        <taxon>Fungi</taxon>
        <taxon>Dikarya</taxon>
        <taxon>Ascomycota</taxon>
        <taxon>Pezizomycotina</taxon>
        <taxon>Sordariomycetes</taxon>
        <taxon>Sordariomycetidae</taxon>
        <taxon>Cephalothecales</taxon>
        <taxon>Cephalothecaceae</taxon>
        <taxon>Phialemonium</taxon>
    </lineage>
</organism>
<feature type="compositionally biased region" description="Basic and acidic residues" evidence="1">
    <location>
        <begin position="661"/>
        <end position="675"/>
    </location>
</feature>
<gene>
    <name evidence="2" type="ORF">VTK73DRAFT_1046</name>
</gene>
<feature type="compositionally biased region" description="Polar residues" evidence="1">
    <location>
        <begin position="434"/>
        <end position="446"/>
    </location>
</feature>
<evidence type="ECO:0000256" key="1">
    <source>
        <dbReference type="SAM" id="MobiDB-lite"/>
    </source>
</evidence>
<sequence>MPDAPGAASEDGVFEALQRQQQQVSYTRRVRPSDLILAIQEENKVPLRAQTEKLHRRKSRLALTGLFTRNKPDSQHGSEVGGGSQRGDNVGSLASRPAGIRASLAGISNWPYGLHGQKSETALASHPLSQASDKLPQPNASLKHKKSTSSVKPQPSQRPLATWDPPPLFKAYPQAIKHTRLPACTLSAEAILKLHGQKGALTFREGLNQSSANLESIEELPGAERTDKFTRRRHRRNHSGSSFNLDWTTKIYVLATSGYLLQYAGEGSFDRQPEKVLHIGKDSAAFASDVIPGRHWVLQVSSVADPAGAASLHASSVFSRLPFRSVERRNASTFLMVFESADDMDSWIATIRREIEALGGKKNLSETGKPKVDESDLQVRTQFSQRALVVRDPARFSRRISQELPWQNGGLPGVTPDIHLEPSDYGTRRDQSFDETSTASGVSQDGRQLDGLRDSTNRLSIVSSGQRTMVTSAASSPACSPTRDSFASQPDDDGLRRVTPPPDLPLLVHPRPNASAIAERRQSMQAANHVLEMRCASQIVRPHSTSYTSASWQENSRLTNIPIIPDIPNFSVPKSLGKRYSLGKHLLSPDEIRSTSPGTQRQSASKPLRKPPPSAISINPRPLSLVEDQPSSGGSSLPSHDAQQSPRKQAVGPGVPSHASLETHELGSQHSERQISDSTRNTVNSVEIPARSSPRKQAYMSTIRPSRRGKGSKDRSHAFVVLQDSELRAAPSTTTWNSNVLAEMPRSKSSMDNHTMNRSPPRDAVHHKQQSLSSPISDVFPRYSMAESDMTVTTIDSQDLLSRPNSPGFKALAPIPRRTTANQHLGLDAPAEGVGRKRSMSRLADGPPPAPPPTCALPPIPRKAS</sequence>
<dbReference type="Proteomes" id="UP001586593">
    <property type="component" value="Unassembled WGS sequence"/>
</dbReference>
<proteinExistence type="predicted"/>
<protein>
    <recommendedName>
        <fullName evidence="4">PH domain-containing protein</fullName>
    </recommendedName>
</protein>
<feature type="compositionally biased region" description="Polar residues" evidence="1">
    <location>
        <begin position="594"/>
        <end position="605"/>
    </location>
</feature>
<evidence type="ECO:0000313" key="3">
    <source>
        <dbReference type="Proteomes" id="UP001586593"/>
    </source>
</evidence>
<feature type="compositionally biased region" description="Polar residues" evidence="1">
    <location>
        <begin position="457"/>
        <end position="471"/>
    </location>
</feature>